<organism evidence="3 4">
    <name type="scientific">Chitiniphilus eburneus</name>
    <dbReference type="NCBI Taxonomy" id="2571148"/>
    <lineage>
        <taxon>Bacteria</taxon>
        <taxon>Pseudomonadati</taxon>
        <taxon>Pseudomonadota</taxon>
        <taxon>Betaproteobacteria</taxon>
        <taxon>Neisseriales</taxon>
        <taxon>Chitinibacteraceae</taxon>
        <taxon>Chitiniphilus</taxon>
    </lineage>
</organism>
<feature type="chain" id="PRO_5021021502" description="DUF4124 domain-containing protein" evidence="2">
    <location>
        <begin position="21"/>
        <end position="152"/>
    </location>
</feature>
<dbReference type="Proteomes" id="UP000310016">
    <property type="component" value="Unassembled WGS sequence"/>
</dbReference>
<comment type="caution">
    <text evidence="3">The sequence shown here is derived from an EMBL/GenBank/DDBJ whole genome shotgun (WGS) entry which is preliminary data.</text>
</comment>
<feature type="compositionally biased region" description="Basic and acidic residues" evidence="1">
    <location>
        <begin position="137"/>
        <end position="152"/>
    </location>
</feature>
<reference evidence="3 4" key="1">
    <citation type="submission" date="2019-04" db="EMBL/GenBank/DDBJ databases">
        <title>Chitiniphilus eburnea sp. nov., a novel chitinolytic bacterium isolated from aquaculture sludge.</title>
        <authorList>
            <person name="Sheng M."/>
        </authorList>
    </citation>
    <scope>NUCLEOTIDE SEQUENCE [LARGE SCALE GENOMIC DNA]</scope>
    <source>
        <strain evidence="3 4">HX-2-15</strain>
    </source>
</reference>
<proteinExistence type="predicted"/>
<keyword evidence="4" id="KW-1185">Reference proteome</keyword>
<feature type="region of interest" description="Disordered" evidence="1">
    <location>
        <begin position="127"/>
        <end position="152"/>
    </location>
</feature>
<evidence type="ECO:0008006" key="5">
    <source>
        <dbReference type="Google" id="ProtNLM"/>
    </source>
</evidence>
<dbReference type="AlphaFoldDB" id="A0A4U0Q8J0"/>
<feature type="region of interest" description="Disordered" evidence="1">
    <location>
        <begin position="70"/>
        <end position="111"/>
    </location>
</feature>
<dbReference type="EMBL" id="SUMF01000002">
    <property type="protein sequence ID" value="TJZ77601.1"/>
    <property type="molecule type" value="Genomic_DNA"/>
</dbReference>
<gene>
    <name evidence="3" type="ORF">FAZ21_04560</name>
</gene>
<evidence type="ECO:0000313" key="4">
    <source>
        <dbReference type="Proteomes" id="UP000310016"/>
    </source>
</evidence>
<sequence length="152" mass="16314">MRSTYLFFVPVSLAAMSALAFSLSAATEWRPTTPAQPEALVMNAPEILRPEMEVEPPELLPTPAVLATAPAHHPVAPAAPQPTVEEEAPAALAEDDRDEAQPPESGHAPAVQVAAVRIYECAEDGGSVFQDYPCGPKTDKTDVLTDEWRQRS</sequence>
<name>A0A4U0Q8J0_9NEIS</name>
<protein>
    <recommendedName>
        <fullName evidence="5">DUF4124 domain-containing protein</fullName>
    </recommendedName>
</protein>
<evidence type="ECO:0000256" key="2">
    <source>
        <dbReference type="SAM" id="SignalP"/>
    </source>
</evidence>
<keyword evidence="2" id="KW-0732">Signal</keyword>
<feature type="compositionally biased region" description="Low complexity" evidence="1">
    <location>
        <begin position="70"/>
        <end position="83"/>
    </location>
</feature>
<dbReference type="OrthoDB" id="9879248at2"/>
<evidence type="ECO:0000256" key="1">
    <source>
        <dbReference type="SAM" id="MobiDB-lite"/>
    </source>
</evidence>
<evidence type="ECO:0000313" key="3">
    <source>
        <dbReference type="EMBL" id="TJZ77601.1"/>
    </source>
</evidence>
<dbReference type="RefSeq" id="WP_136772075.1">
    <property type="nucleotide sequence ID" value="NZ_CP156074.1"/>
</dbReference>
<feature type="compositionally biased region" description="Acidic residues" evidence="1">
    <location>
        <begin position="84"/>
        <end position="98"/>
    </location>
</feature>
<feature type="signal peptide" evidence="2">
    <location>
        <begin position="1"/>
        <end position="20"/>
    </location>
</feature>
<accession>A0A4U0Q8J0</accession>